<dbReference type="Proteomes" id="UP001357733">
    <property type="component" value="Unassembled WGS sequence"/>
</dbReference>
<evidence type="ECO:0000259" key="9">
    <source>
        <dbReference type="PROSITE" id="PS50893"/>
    </source>
</evidence>
<comment type="subcellular location">
    <subcellularLocation>
        <location evidence="1">Cell membrane</location>
        <topology evidence="1">Peripheral membrane protein</topology>
    </subcellularLocation>
</comment>
<dbReference type="SMART" id="SM00382">
    <property type="entry name" value="AAA"/>
    <property type="match status" value="1"/>
</dbReference>
<dbReference type="GO" id="GO:0042626">
    <property type="term" value="F:ATPase-coupled transmembrane transporter activity"/>
    <property type="evidence" value="ECO:0007669"/>
    <property type="project" value="TreeGrafter"/>
</dbReference>
<evidence type="ECO:0000256" key="8">
    <source>
        <dbReference type="ARBA" id="ARBA00023136"/>
    </source>
</evidence>
<evidence type="ECO:0000256" key="6">
    <source>
        <dbReference type="ARBA" id="ARBA00022840"/>
    </source>
</evidence>
<dbReference type="InterPro" id="IPR030947">
    <property type="entry name" value="EcfA_1"/>
</dbReference>
<keyword evidence="11" id="KW-1185">Reference proteome</keyword>
<dbReference type="Gene3D" id="3.40.50.300">
    <property type="entry name" value="P-loop containing nucleotide triphosphate hydrolases"/>
    <property type="match status" value="1"/>
</dbReference>
<evidence type="ECO:0000256" key="1">
    <source>
        <dbReference type="ARBA" id="ARBA00004202"/>
    </source>
</evidence>
<comment type="similarity">
    <text evidence="2">Belongs to the ABC transporter superfamily.</text>
</comment>
<evidence type="ECO:0000313" key="11">
    <source>
        <dbReference type="Proteomes" id="UP001357733"/>
    </source>
</evidence>
<evidence type="ECO:0000256" key="2">
    <source>
        <dbReference type="ARBA" id="ARBA00005417"/>
    </source>
</evidence>
<dbReference type="GO" id="GO:0043190">
    <property type="term" value="C:ATP-binding cassette (ABC) transporter complex"/>
    <property type="evidence" value="ECO:0007669"/>
    <property type="project" value="TreeGrafter"/>
</dbReference>
<protein>
    <submittedName>
        <fullName evidence="10">Energy-coupling factor transporter ATPase</fullName>
    </submittedName>
</protein>
<accession>A0AAW9MSC1</accession>
<dbReference type="PANTHER" id="PTHR43553">
    <property type="entry name" value="HEAVY METAL TRANSPORTER"/>
    <property type="match status" value="1"/>
</dbReference>
<comment type="caution">
    <text evidence="10">The sequence shown here is derived from an EMBL/GenBank/DDBJ whole genome shotgun (WGS) entry which is preliminary data.</text>
</comment>
<dbReference type="CDD" id="cd03225">
    <property type="entry name" value="ABC_cobalt_CbiO_domain1"/>
    <property type="match status" value="1"/>
</dbReference>
<dbReference type="InterPro" id="IPR050095">
    <property type="entry name" value="ECF_ABC_transporter_ATP-bd"/>
</dbReference>
<evidence type="ECO:0000256" key="5">
    <source>
        <dbReference type="ARBA" id="ARBA00022741"/>
    </source>
</evidence>
<dbReference type="InterPro" id="IPR003439">
    <property type="entry name" value="ABC_transporter-like_ATP-bd"/>
</dbReference>
<keyword evidence="5" id="KW-0547">Nucleotide-binding</keyword>
<dbReference type="SUPFAM" id="SSF52540">
    <property type="entry name" value="P-loop containing nucleoside triphosphate hydrolases"/>
    <property type="match status" value="1"/>
</dbReference>
<dbReference type="GO" id="GO:0005524">
    <property type="term" value="F:ATP binding"/>
    <property type="evidence" value="ECO:0007669"/>
    <property type="project" value="UniProtKB-KW"/>
</dbReference>
<organism evidence="10 11">
    <name type="scientific">Citroniella saccharovorans</name>
    <dbReference type="NCBI Taxonomy" id="2053367"/>
    <lineage>
        <taxon>Bacteria</taxon>
        <taxon>Bacillati</taxon>
        <taxon>Bacillota</taxon>
        <taxon>Tissierellia</taxon>
        <taxon>Tissierellales</taxon>
        <taxon>Peptoniphilaceae</taxon>
        <taxon>Citroniella</taxon>
    </lineage>
</organism>
<evidence type="ECO:0000313" key="10">
    <source>
        <dbReference type="EMBL" id="MEB3430069.1"/>
    </source>
</evidence>
<dbReference type="InterPro" id="IPR017871">
    <property type="entry name" value="ABC_transporter-like_CS"/>
</dbReference>
<keyword evidence="8" id="KW-0472">Membrane</keyword>
<dbReference type="FunFam" id="3.40.50.300:FF:000224">
    <property type="entry name" value="Energy-coupling factor transporter ATP-binding protein EcfA"/>
    <property type="match status" value="1"/>
</dbReference>
<reference evidence="10 11" key="1">
    <citation type="submission" date="2024-01" db="EMBL/GenBank/DDBJ databases">
        <title>Complete genome sequence of Citroniella saccharovorans strain M6.X9, isolated from human fecal sample.</title>
        <authorList>
            <person name="Cheng G."/>
            <person name="Westerholm M."/>
            <person name="Schnurer A."/>
        </authorList>
    </citation>
    <scope>NUCLEOTIDE SEQUENCE [LARGE SCALE GENOMIC DNA]</scope>
    <source>
        <strain evidence="10 11">DSM 29873</strain>
    </source>
</reference>
<feature type="domain" description="ABC transporter" evidence="9">
    <location>
        <begin position="6"/>
        <end position="244"/>
    </location>
</feature>
<dbReference type="EMBL" id="JAYKOT010000003">
    <property type="protein sequence ID" value="MEB3430069.1"/>
    <property type="molecule type" value="Genomic_DNA"/>
</dbReference>
<sequence>MSENIVSLKNVSYSYTDYDGAETRVLKNINLSIKKGEYVVILGHNGSGKSTLCKLLNRIIIPSDGDVVCFGINTRDESKELELRKNVQMVFQNPDNQLVEAIVEEDVAFGPSNLGIKNPELRNIVDKSLEDVEMSKYALKAPHELSGGQKQRIAIAGVLAIKPKLIIFDEATAMLDPIGRKEILGEIDYLNKKKGITVVNVTHHMKEATLASRVIVLDDGEIKLDGSPREVFSNLEKITSFGLDVPQSLELYFNLKSRGFKFSNDTKVPLNPQEFLELI</sequence>
<dbReference type="InterPro" id="IPR015856">
    <property type="entry name" value="ABC_transpr_CbiO/EcfA_su"/>
</dbReference>
<keyword evidence="4" id="KW-1003">Cell membrane</keyword>
<evidence type="ECO:0000256" key="7">
    <source>
        <dbReference type="ARBA" id="ARBA00022967"/>
    </source>
</evidence>
<dbReference type="GO" id="GO:0016887">
    <property type="term" value="F:ATP hydrolysis activity"/>
    <property type="evidence" value="ECO:0007669"/>
    <property type="project" value="InterPro"/>
</dbReference>
<evidence type="ECO:0000256" key="4">
    <source>
        <dbReference type="ARBA" id="ARBA00022475"/>
    </source>
</evidence>
<dbReference type="PROSITE" id="PS50893">
    <property type="entry name" value="ABC_TRANSPORTER_2"/>
    <property type="match status" value="1"/>
</dbReference>
<keyword evidence="6" id="KW-0067">ATP-binding</keyword>
<dbReference type="RefSeq" id="WP_324620229.1">
    <property type="nucleotide sequence ID" value="NZ_JAYKOT010000003.1"/>
</dbReference>
<dbReference type="NCBIfam" id="TIGR04520">
    <property type="entry name" value="ECF_ATPase_1"/>
    <property type="match status" value="1"/>
</dbReference>
<keyword evidence="7" id="KW-1278">Translocase</keyword>
<dbReference type="PROSITE" id="PS00211">
    <property type="entry name" value="ABC_TRANSPORTER_1"/>
    <property type="match status" value="1"/>
</dbReference>
<proteinExistence type="inferred from homology"/>
<dbReference type="AlphaFoldDB" id="A0AAW9MSC1"/>
<dbReference type="PANTHER" id="PTHR43553:SF24">
    <property type="entry name" value="ENERGY-COUPLING FACTOR TRANSPORTER ATP-BINDING PROTEIN ECFA1"/>
    <property type="match status" value="1"/>
</dbReference>
<dbReference type="Pfam" id="PF00005">
    <property type="entry name" value="ABC_tran"/>
    <property type="match status" value="1"/>
</dbReference>
<name>A0AAW9MSC1_9FIRM</name>
<dbReference type="InterPro" id="IPR003593">
    <property type="entry name" value="AAA+_ATPase"/>
</dbReference>
<dbReference type="InterPro" id="IPR027417">
    <property type="entry name" value="P-loop_NTPase"/>
</dbReference>
<evidence type="ECO:0000256" key="3">
    <source>
        <dbReference type="ARBA" id="ARBA00022448"/>
    </source>
</evidence>
<keyword evidence="3" id="KW-0813">Transport</keyword>
<gene>
    <name evidence="10" type="ORF">VLK81_08720</name>
</gene>